<comment type="caution">
    <text evidence="1">The sequence shown here is derived from an EMBL/GenBank/DDBJ whole genome shotgun (WGS) entry which is preliminary data.</text>
</comment>
<feature type="non-terminal residue" evidence="1">
    <location>
        <position position="1"/>
    </location>
</feature>
<accession>A0A8S3E2Q3</accession>
<reference evidence="1" key="1">
    <citation type="submission" date="2021-02" db="EMBL/GenBank/DDBJ databases">
        <authorList>
            <person name="Nowell W R."/>
        </authorList>
    </citation>
    <scope>NUCLEOTIDE SEQUENCE</scope>
</reference>
<protein>
    <submittedName>
        <fullName evidence="1">Uncharacterized protein</fullName>
    </submittedName>
</protein>
<dbReference type="EMBL" id="CAJOBI010227008">
    <property type="protein sequence ID" value="CAF5055485.1"/>
    <property type="molecule type" value="Genomic_DNA"/>
</dbReference>
<evidence type="ECO:0000313" key="2">
    <source>
        <dbReference type="Proteomes" id="UP000676336"/>
    </source>
</evidence>
<dbReference type="Proteomes" id="UP000676336">
    <property type="component" value="Unassembled WGS sequence"/>
</dbReference>
<name>A0A8S3E2Q3_9BILA</name>
<gene>
    <name evidence="1" type="ORF">SMN809_LOCUS59449</name>
</gene>
<proteinExistence type="predicted"/>
<evidence type="ECO:0000313" key="1">
    <source>
        <dbReference type="EMBL" id="CAF5055485.1"/>
    </source>
</evidence>
<organism evidence="1 2">
    <name type="scientific">Rotaria magnacalcarata</name>
    <dbReference type="NCBI Taxonomy" id="392030"/>
    <lineage>
        <taxon>Eukaryota</taxon>
        <taxon>Metazoa</taxon>
        <taxon>Spiralia</taxon>
        <taxon>Gnathifera</taxon>
        <taxon>Rotifera</taxon>
        <taxon>Eurotatoria</taxon>
        <taxon>Bdelloidea</taxon>
        <taxon>Philodinida</taxon>
        <taxon>Philodinidae</taxon>
        <taxon>Rotaria</taxon>
    </lineage>
</organism>
<sequence length="44" mass="5175">CSSNDKLLTYRLYNLREFKIAHNHYSVVVHSLGGTERTFYTNLI</sequence>
<dbReference type="AlphaFoldDB" id="A0A8S3E2Q3"/>